<protein>
    <submittedName>
        <fullName evidence="1">Uncharacterized protein</fullName>
    </submittedName>
</protein>
<dbReference type="AlphaFoldDB" id="F8N5N0"/>
<sequence>MNVRVYLLMCYESFKIDAFMAEFCVYTVKALRLQCKGDAITP</sequence>
<organism evidence="1 2">
    <name type="scientific">Hallella multisaccharivorax DSM 17128</name>
    <dbReference type="NCBI Taxonomy" id="688246"/>
    <lineage>
        <taxon>Bacteria</taxon>
        <taxon>Pseudomonadati</taxon>
        <taxon>Bacteroidota</taxon>
        <taxon>Bacteroidia</taxon>
        <taxon>Bacteroidales</taxon>
        <taxon>Prevotellaceae</taxon>
        <taxon>Hallella</taxon>
    </lineage>
</organism>
<dbReference type="HOGENOM" id="CLU_3255831_0_0_10"/>
<reference evidence="2" key="1">
    <citation type="journal article" date="2011" name="Stand. Genomic Sci.">
        <title>Non-contiguous finished genome sequence of the opportunistic oral pathogen Prevotella multisaccharivorax type strain (PPPA20).</title>
        <authorList>
            <person name="Pati A."/>
            <person name="Gronow S."/>
            <person name="Lu M."/>
            <person name="Lapidus A."/>
            <person name="Nolan M."/>
            <person name="Lucas S."/>
            <person name="Hammon N."/>
            <person name="Deshpande S."/>
            <person name="Cheng J.F."/>
            <person name="Tapia R."/>
            <person name="Han C."/>
            <person name="Goodwin L."/>
            <person name="Pitluck S."/>
            <person name="Liolios K."/>
            <person name="Pagani I."/>
            <person name="Mavromatis K."/>
            <person name="Mikhailova N."/>
            <person name="Huntemann M."/>
            <person name="Chen A."/>
            <person name="Palaniappan K."/>
            <person name="Land M."/>
            <person name="Hauser L."/>
            <person name="Detter J.C."/>
            <person name="Brambilla E.M."/>
            <person name="Rohde M."/>
            <person name="Goker M."/>
            <person name="Woyke T."/>
            <person name="Bristow J."/>
            <person name="Eisen J.A."/>
            <person name="Markowitz V."/>
            <person name="Hugenholtz P."/>
            <person name="Kyrpides N.C."/>
            <person name="Klenk H.P."/>
            <person name="Ivanova N."/>
        </authorList>
    </citation>
    <scope>NUCLEOTIDE SEQUENCE [LARGE SCALE GENOMIC DNA]</scope>
    <source>
        <strain evidence="2">DSM 17128</strain>
    </source>
</reference>
<gene>
    <name evidence="1" type="ORF">Premu_2842</name>
</gene>
<dbReference type="STRING" id="688246.Premu_2842"/>
<name>F8N5N0_9BACT</name>
<evidence type="ECO:0000313" key="2">
    <source>
        <dbReference type="Proteomes" id="UP000002772"/>
    </source>
</evidence>
<dbReference type="EMBL" id="GL945017">
    <property type="protein sequence ID" value="EGN58188.1"/>
    <property type="molecule type" value="Genomic_DNA"/>
</dbReference>
<keyword evidence="2" id="KW-1185">Reference proteome</keyword>
<evidence type="ECO:0000313" key="1">
    <source>
        <dbReference type="EMBL" id="EGN58188.1"/>
    </source>
</evidence>
<accession>F8N5N0</accession>
<dbReference type="Proteomes" id="UP000002772">
    <property type="component" value="Unassembled WGS sequence"/>
</dbReference>
<proteinExistence type="predicted"/>